<reference evidence="16 17" key="1">
    <citation type="journal article" date="2014" name="Nat. Commun.">
        <title>Klebsormidium flaccidum genome reveals primary factors for plant terrestrial adaptation.</title>
        <authorList>
            <person name="Hori K."/>
            <person name="Maruyama F."/>
            <person name="Fujisawa T."/>
            <person name="Togashi T."/>
            <person name="Yamamoto N."/>
            <person name="Seo M."/>
            <person name="Sato S."/>
            <person name="Yamada T."/>
            <person name="Mori H."/>
            <person name="Tajima N."/>
            <person name="Moriyama T."/>
            <person name="Ikeuchi M."/>
            <person name="Watanabe M."/>
            <person name="Wada H."/>
            <person name="Kobayashi K."/>
            <person name="Saito M."/>
            <person name="Masuda T."/>
            <person name="Sasaki-Sekimoto Y."/>
            <person name="Mashiguchi K."/>
            <person name="Awai K."/>
            <person name="Shimojima M."/>
            <person name="Masuda S."/>
            <person name="Iwai M."/>
            <person name="Nobusawa T."/>
            <person name="Narise T."/>
            <person name="Kondo S."/>
            <person name="Saito H."/>
            <person name="Sato R."/>
            <person name="Murakawa M."/>
            <person name="Ihara Y."/>
            <person name="Oshima-Yamada Y."/>
            <person name="Ohtaka K."/>
            <person name="Satoh M."/>
            <person name="Sonobe K."/>
            <person name="Ishii M."/>
            <person name="Ohtani R."/>
            <person name="Kanamori-Sato M."/>
            <person name="Honoki R."/>
            <person name="Miyazaki D."/>
            <person name="Mochizuki H."/>
            <person name="Umetsu J."/>
            <person name="Higashi K."/>
            <person name="Shibata D."/>
            <person name="Kamiya Y."/>
            <person name="Sato N."/>
            <person name="Nakamura Y."/>
            <person name="Tabata S."/>
            <person name="Ida S."/>
            <person name="Kurokawa K."/>
            <person name="Ohta H."/>
        </authorList>
    </citation>
    <scope>NUCLEOTIDE SEQUENCE [LARGE SCALE GENOMIC DNA]</scope>
    <source>
        <strain evidence="16 17">NIES-2285</strain>
    </source>
</reference>
<feature type="domain" description="DEAD-box RNA helicase Q" evidence="15">
    <location>
        <begin position="99"/>
        <end position="127"/>
    </location>
</feature>
<dbReference type="Pfam" id="PF08147">
    <property type="entry name" value="DBP10CT"/>
    <property type="match status" value="1"/>
</dbReference>
<feature type="compositionally biased region" description="Basic residues" evidence="12">
    <location>
        <begin position="25"/>
        <end position="34"/>
    </location>
</feature>
<feature type="short sequence motif" description="Q motif" evidence="11">
    <location>
        <begin position="99"/>
        <end position="127"/>
    </location>
</feature>
<comment type="subcellular location">
    <subcellularLocation>
        <location evidence="1">Nucleus</location>
        <location evidence="1">Nucleolus</location>
    </subcellularLocation>
</comment>
<protein>
    <recommendedName>
        <fullName evidence="3">RNA helicase</fullName>
        <ecNumber evidence="3">3.6.4.13</ecNumber>
    </recommendedName>
</protein>
<dbReference type="PROSITE" id="PS51192">
    <property type="entry name" value="HELICASE_ATP_BIND_1"/>
    <property type="match status" value="1"/>
</dbReference>
<dbReference type="GO" id="GO:0005524">
    <property type="term" value="F:ATP binding"/>
    <property type="evidence" value="ECO:0007669"/>
    <property type="project" value="UniProtKB-KW"/>
</dbReference>
<feature type="compositionally biased region" description="Acidic residues" evidence="12">
    <location>
        <begin position="41"/>
        <end position="57"/>
    </location>
</feature>
<evidence type="ECO:0000256" key="2">
    <source>
        <dbReference type="ARBA" id="ARBA00010379"/>
    </source>
</evidence>
<dbReference type="PROSITE" id="PS51194">
    <property type="entry name" value="HELICASE_CTER"/>
    <property type="match status" value="1"/>
</dbReference>
<dbReference type="SMART" id="SM00487">
    <property type="entry name" value="DEXDc"/>
    <property type="match status" value="1"/>
</dbReference>
<dbReference type="InterPro" id="IPR011545">
    <property type="entry name" value="DEAD/DEAH_box_helicase_dom"/>
</dbReference>
<evidence type="ECO:0000256" key="11">
    <source>
        <dbReference type="PROSITE-ProRule" id="PRU00552"/>
    </source>
</evidence>
<keyword evidence="7" id="KW-0067">ATP-binding</keyword>
<dbReference type="OrthoDB" id="10261375at2759"/>
<dbReference type="EC" id="3.6.4.13" evidence="3"/>
<proteinExistence type="inferred from homology"/>
<dbReference type="GO" id="GO:0003724">
    <property type="term" value="F:RNA helicase activity"/>
    <property type="evidence" value="ECO:0000318"/>
    <property type="project" value="GO_Central"/>
</dbReference>
<name>A0A1Y1IRR4_KLENI</name>
<evidence type="ECO:0000313" key="16">
    <source>
        <dbReference type="EMBL" id="GAQ91337.1"/>
    </source>
</evidence>
<dbReference type="PANTHER" id="PTHR47959:SF8">
    <property type="entry name" value="RNA HELICASE"/>
    <property type="match status" value="1"/>
</dbReference>
<evidence type="ECO:0000259" key="13">
    <source>
        <dbReference type="PROSITE" id="PS51192"/>
    </source>
</evidence>
<dbReference type="SMART" id="SM01123">
    <property type="entry name" value="DBP10CT"/>
    <property type="match status" value="1"/>
</dbReference>
<feature type="domain" description="Helicase ATP-binding" evidence="13">
    <location>
        <begin position="130"/>
        <end position="303"/>
    </location>
</feature>
<evidence type="ECO:0000256" key="8">
    <source>
        <dbReference type="ARBA" id="ARBA00022884"/>
    </source>
</evidence>
<keyword evidence="6 16" id="KW-0347">Helicase</keyword>
<dbReference type="InterPro" id="IPR027417">
    <property type="entry name" value="P-loop_NTPase"/>
</dbReference>
<dbReference type="SUPFAM" id="SSF52540">
    <property type="entry name" value="P-loop containing nucleoside triphosphate hydrolases"/>
    <property type="match status" value="1"/>
</dbReference>
<keyword evidence="9" id="KW-0539">Nucleus</keyword>
<dbReference type="CDD" id="cd18787">
    <property type="entry name" value="SF2_C_DEAD"/>
    <property type="match status" value="1"/>
</dbReference>
<comment type="similarity">
    <text evidence="2">Belongs to the DEAD box helicase family. DDX54/DBP10 subfamily.</text>
</comment>
<dbReference type="InterPro" id="IPR000629">
    <property type="entry name" value="RNA-helicase_DEAD-box_CS"/>
</dbReference>
<keyword evidence="8" id="KW-0694">RNA-binding</keyword>
<organism evidence="16 17">
    <name type="scientific">Klebsormidium nitens</name>
    <name type="common">Green alga</name>
    <name type="synonym">Ulothrix nitens</name>
    <dbReference type="NCBI Taxonomy" id="105231"/>
    <lineage>
        <taxon>Eukaryota</taxon>
        <taxon>Viridiplantae</taxon>
        <taxon>Streptophyta</taxon>
        <taxon>Klebsormidiophyceae</taxon>
        <taxon>Klebsormidiales</taxon>
        <taxon>Klebsormidiaceae</taxon>
        <taxon>Klebsormidium</taxon>
    </lineage>
</organism>
<dbReference type="STRING" id="105231.A0A1Y1IRR4"/>
<evidence type="ECO:0000256" key="12">
    <source>
        <dbReference type="SAM" id="MobiDB-lite"/>
    </source>
</evidence>
<feature type="compositionally biased region" description="Acidic residues" evidence="12">
    <location>
        <begin position="628"/>
        <end position="640"/>
    </location>
</feature>
<dbReference type="PANTHER" id="PTHR47959">
    <property type="entry name" value="ATP-DEPENDENT RNA HELICASE RHLE-RELATED"/>
    <property type="match status" value="1"/>
</dbReference>
<dbReference type="SMART" id="SM00490">
    <property type="entry name" value="HELICc"/>
    <property type="match status" value="1"/>
</dbReference>
<dbReference type="CDD" id="cd17959">
    <property type="entry name" value="DEADc_DDX54"/>
    <property type="match status" value="1"/>
</dbReference>
<dbReference type="Pfam" id="PF00271">
    <property type="entry name" value="Helicase_C"/>
    <property type="match status" value="1"/>
</dbReference>
<feature type="region of interest" description="Disordered" evidence="12">
    <location>
        <begin position="24"/>
        <end position="68"/>
    </location>
</feature>
<evidence type="ECO:0000256" key="7">
    <source>
        <dbReference type="ARBA" id="ARBA00022840"/>
    </source>
</evidence>
<feature type="region of interest" description="Disordered" evidence="12">
    <location>
        <begin position="614"/>
        <end position="679"/>
    </location>
</feature>
<dbReference type="PROSITE" id="PS51195">
    <property type="entry name" value="Q_MOTIF"/>
    <property type="match status" value="1"/>
</dbReference>
<dbReference type="GO" id="GO:0003723">
    <property type="term" value="F:RNA binding"/>
    <property type="evidence" value="ECO:0007669"/>
    <property type="project" value="UniProtKB-KW"/>
</dbReference>
<dbReference type="Gene3D" id="3.40.50.300">
    <property type="entry name" value="P-loop containing nucleotide triphosphate hydrolases"/>
    <property type="match status" value="2"/>
</dbReference>
<evidence type="ECO:0000256" key="9">
    <source>
        <dbReference type="ARBA" id="ARBA00023242"/>
    </source>
</evidence>
<evidence type="ECO:0000256" key="3">
    <source>
        <dbReference type="ARBA" id="ARBA00012552"/>
    </source>
</evidence>
<dbReference type="GO" id="GO:0016887">
    <property type="term" value="F:ATP hydrolysis activity"/>
    <property type="evidence" value="ECO:0007669"/>
    <property type="project" value="RHEA"/>
</dbReference>
<dbReference type="Proteomes" id="UP000054558">
    <property type="component" value="Unassembled WGS sequence"/>
</dbReference>
<dbReference type="InterPro" id="IPR001650">
    <property type="entry name" value="Helicase_C-like"/>
</dbReference>
<evidence type="ECO:0000256" key="5">
    <source>
        <dbReference type="ARBA" id="ARBA00022801"/>
    </source>
</evidence>
<sequence length="840" mass="92131">MAPKEATSQTWPLHKDFKTHCMMAQKRRAAKKARVSTMKDDDWDEQPEASEGEDSEGEATPGRGGAAFPMAGVLEFEGDDEDPVSARQRKLNKKKAKSGGFESLGLSLPVFKGVKRKGYRVPTPIQRKTLPLILAGHDVVAMARTGSGKTAAFLIPMLERLKQHTSRAGARAVILSPTRELALQTFKFCKELGRYTDLRAAVLVGGDSMEEQFGALAQNPDVLVATPGRLMHHLSEVEGMSLRSVEYVVFDEADRLFEMGFADQLRSILQHLADTRQTLLFSATLPKLLAEFARAGLRDPQLVRLDADARVSKDLRVQFFTMRAEEKPAALLHLLHEVIPADQQTIIFTATRHHVEFLNELLTHSGVTPSVVYGTMDQTARKIHIGKFRAQKTRLLIVTDVAARGIDIPLLDNVVNYDFPPKPKLFVHRVGRAARAGRTGTAFSFVTPEEIPFMLDLHLFLSRPVFPAPTEEALRGAGTDKNDSGDVTVYGRFPQSILDPAMERIRDLSSTHHDLDNLVKVCANAYRLYVKTRPAPSIESVARAKQLPKEGTHPLLRTKVDAAEQTLAEFTEHLKKFRPRQTVLETEGAAAKGERQETLVVTMLAKRAAHEHVIEAARHKDEDRPFGGEDDDMEEPEDAAEAAPEPETAPAKKRKRAQKGVAEEGRPKKKSKPKSYQDDQFFINAIPPNRFAEQQLSVSGGSGTRGASDFDHGTMDSAILDLVPDDEAGITKKRATYHWDRKKKKYIRLQPGEVLTGSGKVKSESGARVNAGQQKGLYKKWQARTHMKVATAGEEGEDSPAAGGAVTAEEVAAAGAAGAGEGAVAGAEDDLDRGAMSVAK</sequence>
<evidence type="ECO:0000256" key="1">
    <source>
        <dbReference type="ARBA" id="ARBA00004604"/>
    </source>
</evidence>
<keyword evidence="5" id="KW-0378">Hydrolase</keyword>
<gene>
    <name evidence="16" type="ORF">KFL_007680040</name>
</gene>
<comment type="catalytic activity">
    <reaction evidence="10">
        <text>ATP + H2O = ADP + phosphate + H(+)</text>
        <dbReference type="Rhea" id="RHEA:13065"/>
        <dbReference type="ChEBI" id="CHEBI:15377"/>
        <dbReference type="ChEBI" id="CHEBI:15378"/>
        <dbReference type="ChEBI" id="CHEBI:30616"/>
        <dbReference type="ChEBI" id="CHEBI:43474"/>
        <dbReference type="ChEBI" id="CHEBI:456216"/>
        <dbReference type="EC" id="3.6.4.13"/>
    </reaction>
</comment>
<dbReference type="Pfam" id="PF00270">
    <property type="entry name" value="DEAD"/>
    <property type="match status" value="1"/>
</dbReference>
<feature type="compositionally biased region" description="Basic residues" evidence="12">
    <location>
        <begin position="87"/>
        <end position="96"/>
    </location>
</feature>
<accession>A0A1Y1IRR4</accession>
<feature type="compositionally biased region" description="Basic and acidic residues" evidence="12">
    <location>
        <begin position="614"/>
        <end position="627"/>
    </location>
</feature>
<evidence type="ECO:0000259" key="14">
    <source>
        <dbReference type="PROSITE" id="PS51194"/>
    </source>
</evidence>
<dbReference type="OMA" id="EDQFGMM"/>
<evidence type="ECO:0000256" key="10">
    <source>
        <dbReference type="ARBA" id="ARBA00047984"/>
    </source>
</evidence>
<dbReference type="InterPro" id="IPR012541">
    <property type="entry name" value="DBP10_C"/>
</dbReference>
<dbReference type="GO" id="GO:0005829">
    <property type="term" value="C:cytosol"/>
    <property type="evidence" value="ECO:0000318"/>
    <property type="project" value="GO_Central"/>
</dbReference>
<keyword evidence="4" id="KW-0547">Nucleotide-binding</keyword>
<feature type="domain" description="Helicase C-terminal" evidence="14">
    <location>
        <begin position="330"/>
        <end position="478"/>
    </location>
</feature>
<feature type="region of interest" description="Disordered" evidence="12">
    <location>
        <begin position="788"/>
        <end position="807"/>
    </location>
</feature>
<dbReference type="InterPro" id="IPR014014">
    <property type="entry name" value="RNA_helicase_DEAD_Q_motif"/>
</dbReference>
<feature type="region of interest" description="Disordered" evidence="12">
    <location>
        <begin position="77"/>
        <end position="96"/>
    </location>
</feature>
<evidence type="ECO:0000256" key="6">
    <source>
        <dbReference type="ARBA" id="ARBA00022806"/>
    </source>
</evidence>
<dbReference type="InterPro" id="IPR014001">
    <property type="entry name" value="Helicase_ATP-bd"/>
</dbReference>
<evidence type="ECO:0000256" key="4">
    <source>
        <dbReference type="ARBA" id="ARBA00022741"/>
    </source>
</evidence>
<dbReference type="AlphaFoldDB" id="A0A1Y1IRR4"/>
<feature type="region of interest" description="Disordered" evidence="12">
    <location>
        <begin position="817"/>
        <end position="840"/>
    </location>
</feature>
<dbReference type="PROSITE" id="PS00039">
    <property type="entry name" value="DEAD_ATP_HELICASE"/>
    <property type="match status" value="1"/>
</dbReference>
<dbReference type="InterPro" id="IPR033517">
    <property type="entry name" value="DDX54/DBP10_DEAD-box_helicase"/>
</dbReference>
<keyword evidence="17" id="KW-1185">Reference proteome</keyword>
<dbReference type="EMBL" id="DF237717">
    <property type="protein sequence ID" value="GAQ91337.1"/>
    <property type="molecule type" value="Genomic_DNA"/>
</dbReference>
<dbReference type="GO" id="GO:0005730">
    <property type="term" value="C:nucleolus"/>
    <property type="evidence" value="ECO:0007669"/>
    <property type="project" value="UniProtKB-SubCell"/>
</dbReference>
<dbReference type="FunFam" id="3.40.50.300:FF:000865">
    <property type="entry name" value="ATP-dependent RNA helicase DDX54"/>
    <property type="match status" value="1"/>
</dbReference>
<dbReference type="InterPro" id="IPR050079">
    <property type="entry name" value="DEAD_box_RNA_helicase"/>
</dbReference>
<evidence type="ECO:0000259" key="15">
    <source>
        <dbReference type="PROSITE" id="PS51195"/>
    </source>
</evidence>
<evidence type="ECO:0000313" key="17">
    <source>
        <dbReference type="Proteomes" id="UP000054558"/>
    </source>
</evidence>